<dbReference type="EMBL" id="CAXDID020000803">
    <property type="protein sequence ID" value="CAL6114547.1"/>
    <property type="molecule type" value="Genomic_DNA"/>
</dbReference>
<feature type="region of interest" description="Disordered" evidence="1">
    <location>
        <begin position="350"/>
        <end position="404"/>
    </location>
</feature>
<accession>A0AA86TI69</accession>
<feature type="compositionally biased region" description="Low complexity" evidence="1">
    <location>
        <begin position="383"/>
        <end position="394"/>
    </location>
</feature>
<keyword evidence="4" id="KW-1185">Reference proteome</keyword>
<dbReference type="EMBL" id="CATOUU010000037">
    <property type="protein sequence ID" value="CAI9913843.1"/>
    <property type="molecule type" value="Genomic_DNA"/>
</dbReference>
<reference evidence="3 4" key="2">
    <citation type="submission" date="2024-07" db="EMBL/GenBank/DDBJ databases">
        <authorList>
            <person name="Akdeniz Z."/>
        </authorList>
    </citation>
    <scope>NUCLEOTIDE SEQUENCE [LARGE SCALE GENOMIC DNA]</scope>
</reference>
<feature type="region of interest" description="Disordered" evidence="1">
    <location>
        <begin position="257"/>
        <end position="309"/>
    </location>
</feature>
<feature type="compositionally biased region" description="Low complexity" evidence="1">
    <location>
        <begin position="273"/>
        <end position="297"/>
    </location>
</feature>
<dbReference type="Proteomes" id="UP001642409">
    <property type="component" value="Unassembled WGS sequence"/>
</dbReference>
<feature type="compositionally biased region" description="Low complexity" evidence="1">
    <location>
        <begin position="362"/>
        <end position="372"/>
    </location>
</feature>
<proteinExistence type="predicted"/>
<evidence type="ECO:0000313" key="2">
    <source>
        <dbReference type="EMBL" id="CAI9913843.1"/>
    </source>
</evidence>
<protein>
    <submittedName>
        <fullName evidence="2">Uncharacterized protein</fullName>
    </submittedName>
</protein>
<dbReference type="AlphaFoldDB" id="A0AA86TI69"/>
<comment type="caution">
    <text evidence="2">The sequence shown here is derived from an EMBL/GenBank/DDBJ whole genome shotgun (WGS) entry which is preliminary data.</text>
</comment>
<gene>
    <name evidence="2" type="ORF">HINF_LOCUS1488</name>
    <name evidence="3" type="ORF">HINF_LOCUS78050</name>
</gene>
<feature type="compositionally biased region" description="Basic and acidic residues" evidence="1">
    <location>
        <begin position="259"/>
        <end position="272"/>
    </location>
</feature>
<evidence type="ECO:0000256" key="1">
    <source>
        <dbReference type="SAM" id="MobiDB-lite"/>
    </source>
</evidence>
<evidence type="ECO:0000313" key="3">
    <source>
        <dbReference type="EMBL" id="CAL6114547.1"/>
    </source>
</evidence>
<organism evidence="2">
    <name type="scientific">Hexamita inflata</name>
    <dbReference type="NCBI Taxonomy" id="28002"/>
    <lineage>
        <taxon>Eukaryota</taxon>
        <taxon>Metamonada</taxon>
        <taxon>Diplomonadida</taxon>
        <taxon>Hexamitidae</taxon>
        <taxon>Hexamitinae</taxon>
        <taxon>Hexamita</taxon>
    </lineage>
</organism>
<evidence type="ECO:0000313" key="4">
    <source>
        <dbReference type="Proteomes" id="UP001642409"/>
    </source>
</evidence>
<sequence>MSLLDSTVPQNSKSALLRIRGIPYNVTVTNKKQNLLISVENDVTLDRFTGSFNEEAVTYITERSGGTRKISAITTMLSHAIDEMLKRQNNQPSSSALLLQILTSDQLQKNQEFTNELRIFLVIQIQNEYEKAFYPFPLDKVIYNMNETSNEFYLLNQYKEARMEAIRLREALNNIQETTVQRSVELKSCSNCNYLDEQIKQLQIQVKQITDDKEEAIEAITKYSQSKQKYKLKYKNQAEENNMLHQKLQEMQEMLKNMKQKEESRIASRDASRVSSAAKQRSNSNTSMTSQTSSKSSFVHNPGKPNVAVKKPISKQNSFHSDSQSDNTFNYSITRGASRGKDIHSVYKETKQNIKENNAITKPRSFSKKSPSPIAPPKKQQRSPSNSVPSNSVSKQNSTLEDIDKRIQMLTNLVYQVSEAK</sequence>
<reference evidence="2" key="1">
    <citation type="submission" date="2023-06" db="EMBL/GenBank/DDBJ databases">
        <authorList>
            <person name="Kurt Z."/>
        </authorList>
    </citation>
    <scope>NUCLEOTIDE SEQUENCE</scope>
</reference>
<name>A0AA86TI69_9EUKA</name>